<evidence type="ECO:0000256" key="1">
    <source>
        <dbReference type="SAM" id="MobiDB-lite"/>
    </source>
</evidence>
<reference evidence="2" key="2">
    <citation type="journal article" date="2016" name="Fungal Biol.">
        <title>Ochratoxin A production by Penicillium thymicola.</title>
        <authorList>
            <person name="Nguyen H.D.T."/>
            <person name="McMullin D.R."/>
            <person name="Ponomareva E."/>
            <person name="Riley R."/>
            <person name="Pomraning K.R."/>
            <person name="Baker S.E."/>
            <person name="Seifert K.A."/>
        </authorList>
    </citation>
    <scope>NUCLEOTIDE SEQUENCE</scope>
    <source>
        <strain evidence="2">DAOM 180753</strain>
    </source>
</reference>
<proteinExistence type="predicted"/>
<feature type="region of interest" description="Disordered" evidence="1">
    <location>
        <begin position="1"/>
        <end position="21"/>
    </location>
</feature>
<dbReference type="EMBL" id="LACB01000408">
    <property type="protein sequence ID" value="KAJ9483656.1"/>
    <property type="molecule type" value="Genomic_DNA"/>
</dbReference>
<accession>A0AAI9X4F2</accession>
<dbReference type="PANTHER" id="PTHR42032">
    <property type="entry name" value="YALI0E30679P"/>
    <property type="match status" value="1"/>
</dbReference>
<protein>
    <submittedName>
        <fullName evidence="2">Uncharacterized protein</fullName>
    </submittedName>
</protein>
<feature type="region of interest" description="Disordered" evidence="1">
    <location>
        <begin position="263"/>
        <end position="294"/>
    </location>
</feature>
<dbReference type="AlphaFoldDB" id="A0AAI9X4F2"/>
<feature type="compositionally biased region" description="Basic and acidic residues" evidence="1">
    <location>
        <begin position="9"/>
        <end position="21"/>
    </location>
</feature>
<sequence>MPDSPIRPLDTRRTRTFEESQRRNSILSDTLSEARNSIRSSTDDLFLPRVAKGHDAMPDEESNWQSAPLGLALLPAIAGIFFHEGSSFVTDVTLLVLAAIFLNWSVRLPWDWYRSAQAIRREESGFPAHDDPQFEVDDDDHDHEPQHKEAATAISELQIHELAALAACFIFPIVGTWLLHAIRSSLSRPSEGLVSNYNLTIFLLASEVRPVAHLLRLIQKRTLHLQHIVSSSTDPIVTPTTLQDLTKRLEELEAHVAETATARLETQLTDKDTHPLSPKEQEQKQKQSETSPSLVASAALETRKAIQPDIEALNRAVRRYEKRSALFSLQTDQRFVCLETQAGDAIALAAAAKRSAESRRPNYALVLLDWACACVVVPAQIVLSLGSLPGRAVAGCWDAAMRMLPGRKVAPQQRSKSKSGSKGMAGPGPGPGPERAGSSGVYRQGGGLAPQRRSGVRNGDGV</sequence>
<dbReference type="Proteomes" id="UP001227192">
    <property type="component" value="Unassembled WGS sequence"/>
</dbReference>
<evidence type="ECO:0000313" key="3">
    <source>
        <dbReference type="Proteomes" id="UP001227192"/>
    </source>
</evidence>
<name>A0AAI9X4F2_PENTH</name>
<gene>
    <name evidence="2" type="ORF">VN97_g9736</name>
</gene>
<dbReference type="PANTHER" id="PTHR42032:SF1">
    <property type="entry name" value="YALI0E30679P"/>
    <property type="match status" value="1"/>
</dbReference>
<comment type="caution">
    <text evidence="2">The sequence shown here is derived from an EMBL/GenBank/DDBJ whole genome shotgun (WGS) entry which is preliminary data.</text>
</comment>
<keyword evidence="3" id="KW-1185">Reference proteome</keyword>
<feature type="compositionally biased region" description="Basic and acidic residues" evidence="1">
    <location>
        <begin position="268"/>
        <end position="287"/>
    </location>
</feature>
<organism evidence="2 3">
    <name type="scientific">Penicillium thymicola</name>
    <dbReference type="NCBI Taxonomy" id="293382"/>
    <lineage>
        <taxon>Eukaryota</taxon>
        <taxon>Fungi</taxon>
        <taxon>Dikarya</taxon>
        <taxon>Ascomycota</taxon>
        <taxon>Pezizomycotina</taxon>
        <taxon>Eurotiomycetes</taxon>
        <taxon>Eurotiomycetidae</taxon>
        <taxon>Eurotiales</taxon>
        <taxon>Aspergillaceae</taxon>
        <taxon>Penicillium</taxon>
    </lineage>
</organism>
<reference evidence="2" key="1">
    <citation type="submission" date="2015-06" db="EMBL/GenBank/DDBJ databases">
        <authorList>
            <person name="Nguyen H."/>
        </authorList>
    </citation>
    <scope>NUCLEOTIDE SEQUENCE</scope>
    <source>
        <strain evidence="2">DAOM 180753</strain>
    </source>
</reference>
<feature type="region of interest" description="Disordered" evidence="1">
    <location>
        <begin position="407"/>
        <end position="462"/>
    </location>
</feature>
<evidence type="ECO:0000313" key="2">
    <source>
        <dbReference type="EMBL" id="KAJ9483656.1"/>
    </source>
</evidence>